<dbReference type="PANTHER" id="PTHR46401">
    <property type="entry name" value="GLYCOSYLTRANSFERASE WBBK-RELATED"/>
    <property type="match status" value="1"/>
</dbReference>
<reference evidence="3" key="1">
    <citation type="submission" date="2018-05" db="EMBL/GenBank/DDBJ databases">
        <authorList>
            <person name="Lanie J.A."/>
            <person name="Ng W.-L."/>
            <person name="Kazmierczak K.M."/>
            <person name="Andrzejewski T.M."/>
            <person name="Davidsen T.M."/>
            <person name="Wayne K.J."/>
            <person name="Tettelin H."/>
            <person name="Glass J.I."/>
            <person name="Rusch D."/>
            <person name="Podicherti R."/>
            <person name="Tsui H.-C.T."/>
            <person name="Winkler M.E."/>
        </authorList>
    </citation>
    <scope>NUCLEOTIDE SEQUENCE</scope>
</reference>
<gene>
    <name evidence="3" type="ORF">METZ01_LOCUS84160</name>
</gene>
<organism evidence="3">
    <name type="scientific">marine metagenome</name>
    <dbReference type="NCBI Taxonomy" id="408172"/>
    <lineage>
        <taxon>unclassified sequences</taxon>
        <taxon>metagenomes</taxon>
        <taxon>ecological metagenomes</taxon>
    </lineage>
</organism>
<evidence type="ECO:0000259" key="2">
    <source>
        <dbReference type="Pfam" id="PF00534"/>
    </source>
</evidence>
<keyword evidence="1" id="KW-0808">Transferase</keyword>
<feature type="domain" description="Glycosyl transferase family 1" evidence="2">
    <location>
        <begin position="164"/>
        <end position="323"/>
    </location>
</feature>
<name>A0A381UT39_9ZZZZ</name>
<dbReference type="CDD" id="cd03801">
    <property type="entry name" value="GT4_PimA-like"/>
    <property type="match status" value="1"/>
</dbReference>
<dbReference type="Gene3D" id="3.40.50.2000">
    <property type="entry name" value="Glycogen Phosphorylase B"/>
    <property type="match status" value="2"/>
</dbReference>
<dbReference type="SUPFAM" id="SSF53756">
    <property type="entry name" value="UDP-Glycosyltransferase/glycogen phosphorylase"/>
    <property type="match status" value="1"/>
</dbReference>
<sequence>VLATLGYGDAIGNEALAIQTALRLAGYPSDIFVETAETRLEPLTRDYRDLIDVSRPDNILLHHFSLGSRASRIAYALPDRMILIYHNITPPEYFMGVHKDLVRQCYSGRRELMAYVNRCDLALGDSEFNRQELEAFGFPRSAVLPVVPSFEHLNEPPDHTLISEFDDGRPNILFVGRVIPNKRIEDVIRFFHAYKIKHEPEARLLLVGSHSGFESYLASLFHLIATLSVPDVHILGHVSNATLTACYDVADLFLSASEHEGFCVPLMEGFYKRIPVVAYAAAAVPATMAGAGVLYESKDPRHVASLIDTVLSNPALETEIVRNQDVVLDRLHAEDFNATLLRTIEQVQQSPRCSPVEVRQDFWQRFGEWERLEELRLSRPSAFKALPFAPGGGGESP</sequence>
<dbReference type="EMBL" id="UINC01007081">
    <property type="protein sequence ID" value="SVA31306.1"/>
    <property type="molecule type" value="Genomic_DNA"/>
</dbReference>
<protein>
    <recommendedName>
        <fullName evidence="2">Glycosyl transferase family 1 domain-containing protein</fullName>
    </recommendedName>
</protein>
<dbReference type="AlphaFoldDB" id="A0A381UT39"/>
<accession>A0A381UT39</accession>
<evidence type="ECO:0000313" key="3">
    <source>
        <dbReference type="EMBL" id="SVA31306.1"/>
    </source>
</evidence>
<evidence type="ECO:0000256" key="1">
    <source>
        <dbReference type="ARBA" id="ARBA00022679"/>
    </source>
</evidence>
<dbReference type="InterPro" id="IPR001296">
    <property type="entry name" value="Glyco_trans_1"/>
</dbReference>
<feature type="non-terminal residue" evidence="3">
    <location>
        <position position="1"/>
    </location>
</feature>
<proteinExistence type="predicted"/>
<dbReference type="GO" id="GO:0016757">
    <property type="term" value="F:glycosyltransferase activity"/>
    <property type="evidence" value="ECO:0007669"/>
    <property type="project" value="InterPro"/>
</dbReference>
<dbReference type="GO" id="GO:0009103">
    <property type="term" value="P:lipopolysaccharide biosynthetic process"/>
    <property type="evidence" value="ECO:0007669"/>
    <property type="project" value="TreeGrafter"/>
</dbReference>
<dbReference type="PANTHER" id="PTHR46401:SF2">
    <property type="entry name" value="GLYCOSYLTRANSFERASE WBBK-RELATED"/>
    <property type="match status" value="1"/>
</dbReference>
<dbReference type="Pfam" id="PF00534">
    <property type="entry name" value="Glycos_transf_1"/>
    <property type="match status" value="1"/>
</dbReference>